<dbReference type="RefSeq" id="WP_163914219.1">
    <property type="nucleotide sequence ID" value="NZ_JAAGWD010000003.1"/>
</dbReference>
<proteinExistence type="predicted"/>
<reference evidence="2 3" key="1">
    <citation type="submission" date="2020-02" db="EMBL/GenBank/DDBJ databases">
        <authorList>
            <person name="Kim M.K."/>
        </authorList>
    </citation>
    <scope>NUCLEOTIDE SEQUENCE [LARGE SCALE GENOMIC DNA]</scope>
    <source>
        <strain evidence="2 3">BT327</strain>
    </source>
</reference>
<dbReference type="EMBL" id="JAAGWD010000003">
    <property type="protein sequence ID" value="NEM97639.1"/>
    <property type="molecule type" value="Genomic_DNA"/>
</dbReference>
<evidence type="ECO:0000256" key="1">
    <source>
        <dbReference type="SAM" id="SignalP"/>
    </source>
</evidence>
<keyword evidence="3" id="KW-1185">Reference proteome</keyword>
<feature type="chain" id="PRO_5025382317" description="Lipoprotein" evidence="1">
    <location>
        <begin position="26"/>
        <end position="228"/>
    </location>
</feature>
<protein>
    <recommendedName>
        <fullName evidence="4">Lipoprotein</fullName>
    </recommendedName>
</protein>
<accession>A0A6B3LLH2</accession>
<name>A0A6B3LLH2_9BACT</name>
<evidence type="ECO:0008006" key="4">
    <source>
        <dbReference type="Google" id="ProtNLM"/>
    </source>
</evidence>
<feature type="signal peptide" evidence="1">
    <location>
        <begin position="1"/>
        <end position="25"/>
    </location>
</feature>
<dbReference type="AlphaFoldDB" id="A0A6B3LLH2"/>
<evidence type="ECO:0000313" key="2">
    <source>
        <dbReference type="EMBL" id="NEM97639.1"/>
    </source>
</evidence>
<gene>
    <name evidence="2" type="ORF">GXP69_08030</name>
</gene>
<sequence>MGAALQLFRNLFMAGLLAGALVACTSDEPATNTTPETTLSEEARIRNRLLSETRDELKKWFRFYKLDAHADTLFKLREVWEVSLLTFPVNDNWHELYQEHPKLFKPSPDKATVLDIYTYERVFDKKRRGKLAVAADSPDSEVAIVDPAKEEKTRLMFCGTPCQFDDAWWRSGSEVIVVGLVQETEQEYYPTLWHINLDTDTIRQYTATQAANPDMKKNYLVDEVFDEL</sequence>
<evidence type="ECO:0000313" key="3">
    <source>
        <dbReference type="Proteomes" id="UP000474777"/>
    </source>
</evidence>
<organism evidence="2 3">
    <name type="scientific">Pontibacter burrus</name>
    <dbReference type="NCBI Taxonomy" id="2704466"/>
    <lineage>
        <taxon>Bacteria</taxon>
        <taxon>Pseudomonadati</taxon>
        <taxon>Bacteroidota</taxon>
        <taxon>Cytophagia</taxon>
        <taxon>Cytophagales</taxon>
        <taxon>Hymenobacteraceae</taxon>
        <taxon>Pontibacter</taxon>
    </lineage>
</organism>
<comment type="caution">
    <text evidence="2">The sequence shown here is derived from an EMBL/GenBank/DDBJ whole genome shotgun (WGS) entry which is preliminary data.</text>
</comment>
<keyword evidence="1" id="KW-0732">Signal</keyword>
<dbReference type="Proteomes" id="UP000474777">
    <property type="component" value="Unassembled WGS sequence"/>
</dbReference>